<keyword evidence="1" id="KW-0472">Membrane</keyword>
<gene>
    <name evidence="2" type="ORF">SAMN02745181_2738</name>
</gene>
<dbReference type="AlphaFoldDB" id="A0A1M6MHN9"/>
<reference evidence="2 3" key="1">
    <citation type="submission" date="2016-11" db="EMBL/GenBank/DDBJ databases">
        <authorList>
            <person name="Jaros S."/>
            <person name="Januszkiewicz K."/>
            <person name="Wedrychowicz H."/>
        </authorList>
    </citation>
    <scope>NUCLEOTIDE SEQUENCE [LARGE SCALE GENOMIC DNA]</scope>
    <source>
        <strain evidence="2 3">DSM 18772</strain>
    </source>
</reference>
<evidence type="ECO:0000313" key="2">
    <source>
        <dbReference type="EMBL" id="SHJ83039.1"/>
    </source>
</evidence>
<name>A0A1M6MHN9_9BACT</name>
<protein>
    <submittedName>
        <fullName evidence="2">Uncharacterized protein</fullName>
    </submittedName>
</protein>
<sequence length="472" mass="53437">MSSPSVSKTSRKPGLKFAALTMILILSVGSYFAHQWYQDKQWRLAEQKWLDTQAYAKEMGVELDLNTYIDSHKGEGTALIDDHPWLQELFDSTKEPRNKLVDIPGLDVGEIGLTHDHAENLRSIRKALQISEDEQFTEKELAQRLLDAMSPANEELDRFVSAVMKSTDYGSQYLKDSKGYVMARITMNLVNRLTARGYARLVLDSGNSSDLEALIHFHKLDKQHASLTLIGHTVSIATDLQITGTIAAYSFSPEAKAEVIAKLLKQHPLHLMHPTFREMFRDEIPAVLVMMEDAYFNEDQPQESSGFDSLGYSKASPLIMHNLRSDYVRFMIDHFLRPNSSKLIAPGDLDSIDDINDPRISHYSLLSRTAISIVTIGLSYYYHNSLDSDMKLSSHRLALATRLYQLENGEYPKDLSQLSPEYLTKLPTIPHSGKSYSYIPPSSPEEKPNFTGSLQFGDKMIETNWLNPIQDK</sequence>
<keyword evidence="3" id="KW-1185">Reference proteome</keyword>
<evidence type="ECO:0000256" key="1">
    <source>
        <dbReference type="SAM" id="Phobius"/>
    </source>
</evidence>
<dbReference type="Proteomes" id="UP000184510">
    <property type="component" value="Unassembled WGS sequence"/>
</dbReference>
<feature type="transmembrane region" description="Helical" evidence="1">
    <location>
        <begin position="15"/>
        <end position="33"/>
    </location>
</feature>
<proteinExistence type="predicted"/>
<accession>A0A1M6MHN9</accession>
<dbReference type="RefSeq" id="WP_143184302.1">
    <property type="nucleotide sequence ID" value="NZ_FQYR01000004.1"/>
</dbReference>
<dbReference type="InParanoid" id="A0A1M6MHN9"/>
<keyword evidence="1" id="KW-1133">Transmembrane helix</keyword>
<organism evidence="2 3">
    <name type="scientific">Rubritalea squalenifaciens DSM 18772</name>
    <dbReference type="NCBI Taxonomy" id="1123071"/>
    <lineage>
        <taxon>Bacteria</taxon>
        <taxon>Pseudomonadati</taxon>
        <taxon>Verrucomicrobiota</taxon>
        <taxon>Verrucomicrobiia</taxon>
        <taxon>Verrucomicrobiales</taxon>
        <taxon>Rubritaleaceae</taxon>
        <taxon>Rubritalea</taxon>
    </lineage>
</organism>
<keyword evidence="1" id="KW-0812">Transmembrane</keyword>
<evidence type="ECO:0000313" key="3">
    <source>
        <dbReference type="Proteomes" id="UP000184510"/>
    </source>
</evidence>
<dbReference type="EMBL" id="FQYR01000004">
    <property type="protein sequence ID" value="SHJ83039.1"/>
    <property type="molecule type" value="Genomic_DNA"/>
</dbReference>